<feature type="transmembrane region" description="Helical" evidence="2">
    <location>
        <begin position="169"/>
        <end position="187"/>
    </location>
</feature>
<protein>
    <submittedName>
        <fullName evidence="3">Uncharacterized protein</fullName>
    </submittedName>
</protein>
<keyword evidence="2" id="KW-0812">Transmembrane</keyword>
<gene>
    <name evidence="3" type="ORF">N0V93_001166</name>
</gene>
<organism evidence="3 4">
    <name type="scientific">Gnomoniopsis smithogilvyi</name>
    <dbReference type="NCBI Taxonomy" id="1191159"/>
    <lineage>
        <taxon>Eukaryota</taxon>
        <taxon>Fungi</taxon>
        <taxon>Dikarya</taxon>
        <taxon>Ascomycota</taxon>
        <taxon>Pezizomycotina</taxon>
        <taxon>Sordariomycetes</taxon>
        <taxon>Sordariomycetidae</taxon>
        <taxon>Diaporthales</taxon>
        <taxon>Gnomoniaceae</taxon>
        <taxon>Gnomoniopsis</taxon>
    </lineage>
</organism>
<feature type="transmembrane region" description="Helical" evidence="2">
    <location>
        <begin position="6"/>
        <end position="25"/>
    </location>
</feature>
<dbReference type="OrthoDB" id="5240074at2759"/>
<keyword evidence="4" id="KW-1185">Reference proteome</keyword>
<sequence length="188" mass="20379">MVPTSAVRETLILILFGIILVPIAAKRAQDARGYWQTFQLQDLATTIPYDHATTPLVLAPSIIQNYNHIHNHNDNVMAMAQQNESSLPAVPAVVYATSSAPRAETARTGLTIRFGSATAAGEAMATTAPRLPQQQQQQKQKQKQHQSAQEKAEELPAAAKMSDASKGRWTLIWMGSAIAAVAVFMSLC</sequence>
<evidence type="ECO:0000313" key="4">
    <source>
        <dbReference type="Proteomes" id="UP001140453"/>
    </source>
</evidence>
<comment type="caution">
    <text evidence="3">The sequence shown here is derived from an EMBL/GenBank/DDBJ whole genome shotgun (WGS) entry which is preliminary data.</text>
</comment>
<feature type="compositionally biased region" description="Low complexity" evidence="1">
    <location>
        <begin position="123"/>
        <end position="139"/>
    </location>
</feature>
<reference evidence="3" key="1">
    <citation type="submission" date="2022-10" db="EMBL/GenBank/DDBJ databases">
        <title>Tapping the CABI collections for fungal endophytes: first genome assemblies for Collariella, Neodidymelliopsis, Ascochyta clinopodiicola, Didymella pomorum, Didymosphaeria variabile, Neocosmospora piperis and Neocucurbitaria cava.</title>
        <authorList>
            <person name="Hill R."/>
        </authorList>
    </citation>
    <scope>NUCLEOTIDE SEQUENCE</scope>
    <source>
        <strain evidence="3">IMI 355082</strain>
    </source>
</reference>
<evidence type="ECO:0000256" key="1">
    <source>
        <dbReference type="SAM" id="MobiDB-lite"/>
    </source>
</evidence>
<proteinExistence type="predicted"/>
<evidence type="ECO:0000313" key="3">
    <source>
        <dbReference type="EMBL" id="KAJ4396944.1"/>
    </source>
</evidence>
<keyword evidence="2" id="KW-0472">Membrane</keyword>
<evidence type="ECO:0000256" key="2">
    <source>
        <dbReference type="SAM" id="Phobius"/>
    </source>
</evidence>
<accession>A0A9W8Z523</accession>
<dbReference type="AlphaFoldDB" id="A0A9W8Z523"/>
<name>A0A9W8Z523_9PEZI</name>
<dbReference type="EMBL" id="JAPEVB010000001">
    <property type="protein sequence ID" value="KAJ4396944.1"/>
    <property type="molecule type" value="Genomic_DNA"/>
</dbReference>
<dbReference type="Proteomes" id="UP001140453">
    <property type="component" value="Unassembled WGS sequence"/>
</dbReference>
<feature type="region of interest" description="Disordered" evidence="1">
    <location>
        <begin position="123"/>
        <end position="160"/>
    </location>
</feature>
<keyword evidence="2" id="KW-1133">Transmembrane helix</keyword>